<sequence>MSAHCPLIATKQGSVLVLIDIQQRLTTVMPDGIGQRLIAQVAILLKASQALSIPVIVTEQYPKGLGPTESVLKSLLPEVTPIIEKTNFSAAKVDEFVATIVQAKRRQIILTGMETHICILQTALDLQQQGYQVIVVEDAVSSRTITNQQNALQRLRQAGVIISNVESIIFEWLGDAKHPVFKSLSKLIV</sequence>
<dbReference type="AlphaFoldDB" id="A0A0F9QMH2"/>
<organism evidence="2">
    <name type="scientific">marine sediment metagenome</name>
    <dbReference type="NCBI Taxonomy" id="412755"/>
    <lineage>
        <taxon>unclassified sequences</taxon>
        <taxon>metagenomes</taxon>
        <taxon>ecological metagenomes</taxon>
    </lineage>
</organism>
<reference evidence="2" key="1">
    <citation type="journal article" date="2015" name="Nature">
        <title>Complex archaea that bridge the gap between prokaryotes and eukaryotes.</title>
        <authorList>
            <person name="Spang A."/>
            <person name="Saw J.H."/>
            <person name="Jorgensen S.L."/>
            <person name="Zaremba-Niedzwiedzka K."/>
            <person name="Martijn J."/>
            <person name="Lind A.E."/>
            <person name="van Eijk R."/>
            <person name="Schleper C."/>
            <person name="Guy L."/>
            <person name="Ettema T.J."/>
        </authorList>
    </citation>
    <scope>NUCLEOTIDE SEQUENCE</scope>
</reference>
<evidence type="ECO:0000313" key="2">
    <source>
        <dbReference type="EMBL" id="KKN14281.1"/>
    </source>
</evidence>
<dbReference type="CDD" id="cd01012">
    <property type="entry name" value="YcaC_related"/>
    <property type="match status" value="1"/>
</dbReference>
<gene>
    <name evidence="2" type="ORF">LCGC14_0997690</name>
</gene>
<name>A0A0F9QMH2_9ZZZZ</name>
<proteinExistence type="predicted"/>
<dbReference type="PANTHER" id="PTHR14119:SF3">
    <property type="entry name" value="ISOCHORISMATASE DOMAIN-CONTAINING PROTEIN 2"/>
    <property type="match status" value="1"/>
</dbReference>
<comment type="caution">
    <text evidence="2">The sequence shown here is derived from an EMBL/GenBank/DDBJ whole genome shotgun (WGS) entry which is preliminary data.</text>
</comment>
<dbReference type="InterPro" id="IPR050993">
    <property type="entry name" value="Isochorismatase_domain"/>
</dbReference>
<dbReference type="Gene3D" id="3.40.50.850">
    <property type="entry name" value="Isochorismatase-like"/>
    <property type="match status" value="1"/>
</dbReference>
<dbReference type="PANTHER" id="PTHR14119">
    <property type="entry name" value="HYDROLASE"/>
    <property type="match status" value="1"/>
</dbReference>
<protein>
    <recommendedName>
        <fullName evidence="1">Isochorismatase-like domain-containing protein</fullName>
    </recommendedName>
</protein>
<feature type="domain" description="Isochorismatase-like" evidence="1">
    <location>
        <begin position="14"/>
        <end position="166"/>
    </location>
</feature>
<dbReference type="Pfam" id="PF00857">
    <property type="entry name" value="Isochorismatase"/>
    <property type="match status" value="1"/>
</dbReference>
<dbReference type="EMBL" id="LAZR01003833">
    <property type="protein sequence ID" value="KKN14281.1"/>
    <property type="molecule type" value="Genomic_DNA"/>
</dbReference>
<evidence type="ECO:0000259" key="1">
    <source>
        <dbReference type="Pfam" id="PF00857"/>
    </source>
</evidence>
<dbReference type="SUPFAM" id="SSF52499">
    <property type="entry name" value="Isochorismatase-like hydrolases"/>
    <property type="match status" value="1"/>
</dbReference>
<dbReference type="InterPro" id="IPR000868">
    <property type="entry name" value="Isochorismatase-like_dom"/>
</dbReference>
<accession>A0A0F9QMH2</accession>
<dbReference type="InterPro" id="IPR036380">
    <property type="entry name" value="Isochorismatase-like_sf"/>
</dbReference>